<reference evidence="1 2" key="1">
    <citation type="journal article" date="2012" name="Environ. Microbiol.">
        <title>The genome of the ammonia-oxidizing Candidatus Nitrososphaera gargensis: insights into metabolic versatility and environmental adaptations.</title>
        <authorList>
            <person name="Spang A."/>
            <person name="Poehlein A."/>
            <person name="Offre P."/>
            <person name="Zumbragel S."/>
            <person name="Haider S."/>
            <person name="Rychlik N."/>
            <person name="Nowka B."/>
            <person name="Schmeisser C."/>
            <person name="Lebedeva E.V."/>
            <person name="Rattei T."/>
            <person name="Bohm C."/>
            <person name="Schmid M."/>
            <person name="Galushko A."/>
            <person name="Hatzenpichler R."/>
            <person name="Weinmaier T."/>
            <person name="Daniel R."/>
            <person name="Schleper C."/>
            <person name="Spieck E."/>
            <person name="Streit W."/>
            <person name="Wagner M."/>
        </authorList>
    </citation>
    <scope>NUCLEOTIDE SEQUENCE [LARGE SCALE GENOMIC DNA]</scope>
    <source>
        <strain evidence="2">Ga9.2</strain>
    </source>
</reference>
<protein>
    <submittedName>
        <fullName evidence="1">Uncharacterized protein</fullName>
    </submittedName>
</protein>
<evidence type="ECO:0000313" key="1">
    <source>
        <dbReference type="EMBL" id="AFU60045.1"/>
    </source>
</evidence>
<dbReference type="HOGENOM" id="CLU_2911656_0_0_2"/>
<evidence type="ECO:0000313" key="2">
    <source>
        <dbReference type="Proteomes" id="UP000008037"/>
    </source>
</evidence>
<dbReference type="AlphaFoldDB" id="K0IJ61"/>
<dbReference type="EMBL" id="CP002408">
    <property type="protein sequence ID" value="AFU60045.1"/>
    <property type="molecule type" value="Genomic_DNA"/>
</dbReference>
<gene>
    <name evidence="1" type="ordered locus">Ngar_c31290</name>
</gene>
<dbReference type="BioCyc" id="CNIT1237085:G1324-3129-MONOMER"/>
<sequence length="61" mass="6679">MYVKNCCPNQRSGTTTNAMGINALVADLFTIVTSPVPTTNAYFHFIMENATIAGYDSQLIF</sequence>
<keyword evidence="2" id="KW-1185">Reference proteome</keyword>
<accession>K0IJ61</accession>
<proteinExistence type="predicted"/>
<dbReference type="Proteomes" id="UP000008037">
    <property type="component" value="Chromosome"/>
</dbReference>
<organism evidence="1 2">
    <name type="scientific">Nitrososphaera gargensis (strain Ga9.2)</name>
    <dbReference type="NCBI Taxonomy" id="1237085"/>
    <lineage>
        <taxon>Archaea</taxon>
        <taxon>Nitrososphaerota</taxon>
        <taxon>Nitrososphaeria</taxon>
        <taxon>Nitrososphaerales</taxon>
        <taxon>Nitrososphaeraceae</taxon>
        <taxon>Nitrososphaera</taxon>
    </lineage>
</organism>
<dbReference type="KEGG" id="nga:Ngar_c31290"/>
<name>K0IJ61_NITGG</name>
<dbReference type="InParanoid" id="K0IJ61"/>